<dbReference type="PANTHER" id="PTHR10827">
    <property type="entry name" value="RETICULOCALBIN"/>
    <property type="match status" value="1"/>
</dbReference>
<protein>
    <submittedName>
        <fullName evidence="4">EF-hand domain-containing protein</fullName>
    </submittedName>
</protein>
<organism evidence="4 5">
    <name type="scientific">Pendulispora rubella</name>
    <dbReference type="NCBI Taxonomy" id="2741070"/>
    <lineage>
        <taxon>Bacteria</taxon>
        <taxon>Pseudomonadati</taxon>
        <taxon>Myxococcota</taxon>
        <taxon>Myxococcia</taxon>
        <taxon>Myxococcales</taxon>
        <taxon>Sorangiineae</taxon>
        <taxon>Pendulisporaceae</taxon>
        <taxon>Pendulispora</taxon>
    </lineage>
</organism>
<dbReference type="EMBL" id="CP089983">
    <property type="protein sequence ID" value="WXB04956.1"/>
    <property type="molecule type" value="Genomic_DNA"/>
</dbReference>
<dbReference type="Proteomes" id="UP001374803">
    <property type="component" value="Chromosome"/>
</dbReference>
<evidence type="ECO:0000256" key="2">
    <source>
        <dbReference type="ARBA" id="ARBA00022737"/>
    </source>
</evidence>
<dbReference type="InterPro" id="IPR002048">
    <property type="entry name" value="EF_hand_dom"/>
</dbReference>
<evidence type="ECO:0000256" key="1">
    <source>
        <dbReference type="ARBA" id="ARBA00022723"/>
    </source>
</evidence>
<evidence type="ECO:0000259" key="3">
    <source>
        <dbReference type="PROSITE" id="PS50222"/>
    </source>
</evidence>
<gene>
    <name evidence="4" type="ORF">LVJ94_49700</name>
</gene>
<dbReference type="SUPFAM" id="SSF47473">
    <property type="entry name" value="EF-hand"/>
    <property type="match status" value="1"/>
</dbReference>
<dbReference type="Pfam" id="PF13202">
    <property type="entry name" value="EF-hand_5"/>
    <property type="match status" value="1"/>
</dbReference>
<dbReference type="PROSITE" id="PS00018">
    <property type="entry name" value="EF_HAND_1"/>
    <property type="match status" value="2"/>
</dbReference>
<feature type="domain" description="EF-hand" evidence="3">
    <location>
        <begin position="9"/>
        <end position="37"/>
    </location>
</feature>
<dbReference type="Pfam" id="PF13499">
    <property type="entry name" value="EF-hand_7"/>
    <property type="match status" value="1"/>
</dbReference>
<feature type="domain" description="EF-hand" evidence="3">
    <location>
        <begin position="120"/>
        <end position="155"/>
    </location>
</feature>
<keyword evidence="2" id="KW-0677">Repeat</keyword>
<dbReference type="RefSeq" id="WP_394834599.1">
    <property type="nucleotide sequence ID" value="NZ_CP089929.1"/>
</dbReference>
<evidence type="ECO:0000313" key="4">
    <source>
        <dbReference type="EMBL" id="WXB04956.1"/>
    </source>
</evidence>
<sequence length="171" mass="18570">MNYTTAKGRVFAMLDADGDGIISKQEYLARTDHVTHATGRQKDDPLAVVARAAAERVWDSMDANRDGGVTFDEYDAWAGGPAFDSVCRDALGALFDLADTDRDGKLNRAEFTMLRETLRNPVSYADAAFDALDADRDGRIGRDEYLASIRAHVTGERSRMGDVLYGAAAGA</sequence>
<dbReference type="PANTHER" id="PTHR10827:SF98">
    <property type="entry name" value="45 KDA CALCIUM-BINDING PROTEIN"/>
    <property type="match status" value="1"/>
</dbReference>
<dbReference type="Gene3D" id="1.10.238.10">
    <property type="entry name" value="EF-hand"/>
    <property type="match status" value="2"/>
</dbReference>
<dbReference type="InterPro" id="IPR018247">
    <property type="entry name" value="EF_Hand_1_Ca_BS"/>
</dbReference>
<proteinExistence type="predicted"/>
<evidence type="ECO:0000313" key="5">
    <source>
        <dbReference type="Proteomes" id="UP001374803"/>
    </source>
</evidence>
<name>A0ABZ2L1Z0_9BACT</name>
<dbReference type="InterPro" id="IPR011992">
    <property type="entry name" value="EF-hand-dom_pair"/>
</dbReference>
<reference evidence="4" key="1">
    <citation type="submission" date="2021-12" db="EMBL/GenBank/DDBJ databases">
        <title>Discovery of the Pendulisporaceae a myxobacterial family with distinct sporulation behavior and unique specialized metabolism.</title>
        <authorList>
            <person name="Garcia R."/>
            <person name="Popoff A."/>
            <person name="Bader C.D."/>
            <person name="Loehr J."/>
            <person name="Walesch S."/>
            <person name="Walt C."/>
            <person name="Boldt J."/>
            <person name="Bunk B."/>
            <person name="Haeckl F.J.F.P.J."/>
            <person name="Gunesch A.P."/>
            <person name="Birkelbach J."/>
            <person name="Nuebel U."/>
            <person name="Pietschmann T."/>
            <person name="Bach T."/>
            <person name="Mueller R."/>
        </authorList>
    </citation>
    <scope>NUCLEOTIDE SEQUENCE</scope>
    <source>
        <strain evidence="4">MSr11367</strain>
    </source>
</reference>
<accession>A0ABZ2L1Z0</accession>
<feature type="domain" description="EF-hand" evidence="3">
    <location>
        <begin position="49"/>
        <end position="84"/>
    </location>
</feature>
<keyword evidence="5" id="KW-1185">Reference proteome</keyword>
<keyword evidence="1" id="KW-0479">Metal-binding</keyword>
<dbReference type="PROSITE" id="PS50222">
    <property type="entry name" value="EF_HAND_2"/>
    <property type="match status" value="3"/>
</dbReference>
<dbReference type="SMART" id="SM00054">
    <property type="entry name" value="EFh"/>
    <property type="match status" value="4"/>
</dbReference>